<accession>A0A127FB00</accession>
<gene>
    <name evidence="3" type="ORF">ACG33_10880</name>
</gene>
<dbReference type="OrthoDB" id="252759at2"/>
<sequence length="289" mass="30611">MNSPATTTRSLPASTLLQELHAETLQRLGAEAGSLELERAVLGIFFTGVKLSGGPAGLCATPVKSVPEAVCCPSSAKAMPVPGRIRGRKAVELLDDLYRPQDLRRAVAIATLNALVELLWLRDGPPADAQVSTGDAFDALTMGPQDRVALVGAFPPYMRALRKRGQPFNVLELDPSTLKPDELPYYEPAERAPQVIPQADLLITTGTTLLNGSLDGLLRLLRPGAQAAVIGPTTPLLVRPYAGRGVTVIGGTRVLAGDELLELLAEGGSGYHFFGKTVQRVTLHMPPAS</sequence>
<evidence type="ECO:0000313" key="3">
    <source>
        <dbReference type="EMBL" id="AMN47592.1"/>
    </source>
</evidence>
<evidence type="ECO:0000313" key="4">
    <source>
        <dbReference type="Proteomes" id="UP000070250"/>
    </source>
</evidence>
<feature type="domain" description="Putative heavy-metal chelation" evidence="1">
    <location>
        <begin position="135"/>
        <end position="280"/>
    </location>
</feature>
<dbReference type="InterPro" id="IPR007161">
    <property type="entry name" value="DUF364"/>
</dbReference>
<reference evidence="3 4" key="1">
    <citation type="submission" date="2015-06" db="EMBL/GenBank/DDBJ databases">
        <title>A Comprehensive Approach to Explore the Metabolic and Phylogenetic Diversity of Bacterial Steroid Degradation in the Environment: Testosterone as an Example.</title>
        <authorList>
            <person name="Yang F.-C."/>
            <person name="Chen Y.-L."/>
            <person name="Yu C.-P."/>
            <person name="Tang S.-L."/>
            <person name="Wang P.-H."/>
            <person name="Ismail W."/>
            <person name="Wang C.-H."/>
            <person name="Yang C.-Y."/>
            <person name="Chiang Y.-R."/>
        </authorList>
    </citation>
    <scope>NUCLEOTIDE SEQUENCE [LARGE SCALE GENOMIC DNA]</scope>
    <source>
        <strain evidence="3 4">DSM 18526</strain>
    </source>
</reference>
<dbReference type="AlphaFoldDB" id="A0A127FB00"/>
<dbReference type="RefSeq" id="WP_066921143.1">
    <property type="nucleotide sequence ID" value="NZ_CP011971.1"/>
</dbReference>
<dbReference type="Proteomes" id="UP000070250">
    <property type="component" value="Chromosome"/>
</dbReference>
<dbReference type="KEGG" id="sdf:ACG33_10880"/>
<dbReference type="SUPFAM" id="SSF159713">
    <property type="entry name" value="Dhaf3308-like"/>
    <property type="match status" value="1"/>
</dbReference>
<feature type="domain" description="DUF4213" evidence="2">
    <location>
        <begin position="27"/>
        <end position="115"/>
    </location>
</feature>
<dbReference type="InterPro" id="IPR025251">
    <property type="entry name" value="DUF4213"/>
</dbReference>
<keyword evidence="4" id="KW-1185">Reference proteome</keyword>
<organism evidence="3 4">
    <name type="scientific">Steroidobacter denitrificans</name>
    <dbReference type="NCBI Taxonomy" id="465721"/>
    <lineage>
        <taxon>Bacteria</taxon>
        <taxon>Pseudomonadati</taxon>
        <taxon>Pseudomonadota</taxon>
        <taxon>Gammaproteobacteria</taxon>
        <taxon>Steroidobacterales</taxon>
        <taxon>Steroidobacteraceae</taxon>
        <taxon>Steroidobacter</taxon>
    </lineage>
</organism>
<dbReference type="GO" id="GO:0005840">
    <property type="term" value="C:ribosome"/>
    <property type="evidence" value="ECO:0007669"/>
    <property type="project" value="UniProtKB-KW"/>
</dbReference>
<dbReference type="STRING" id="465721.ACG33_10880"/>
<protein>
    <submittedName>
        <fullName evidence="3">Sigma 54 modulation protein/ribosomal protein S30EA</fullName>
    </submittedName>
</protein>
<dbReference type="PATRIC" id="fig|465721.4.peg.2319"/>
<dbReference type="Pfam" id="PF04016">
    <property type="entry name" value="DUF364"/>
    <property type="match status" value="1"/>
</dbReference>
<dbReference type="EMBL" id="CP011971">
    <property type="protein sequence ID" value="AMN47592.1"/>
    <property type="molecule type" value="Genomic_DNA"/>
</dbReference>
<keyword evidence="3" id="KW-0687">Ribonucleoprotein</keyword>
<evidence type="ECO:0000259" key="1">
    <source>
        <dbReference type="Pfam" id="PF04016"/>
    </source>
</evidence>
<dbReference type="Pfam" id="PF13938">
    <property type="entry name" value="DUF4213"/>
    <property type="match status" value="1"/>
</dbReference>
<proteinExistence type="predicted"/>
<keyword evidence="3" id="KW-0689">Ribosomal protein</keyword>
<evidence type="ECO:0000259" key="2">
    <source>
        <dbReference type="Pfam" id="PF13938"/>
    </source>
</evidence>
<name>A0A127FB00_STEDE</name>
<dbReference type="Gene3D" id="3.40.50.11590">
    <property type="match status" value="1"/>
</dbReference>